<keyword evidence="2" id="KW-0547">Nucleotide-binding</keyword>
<dbReference type="GO" id="GO:0005886">
    <property type="term" value="C:plasma membrane"/>
    <property type="evidence" value="ECO:0007669"/>
    <property type="project" value="TreeGrafter"/>
</dbReference>
<dbReference type="GO" id="GO:0005524">
    <property type="term" value="F:ATP binding"/>
    <property type="evidence" value="ECO:0007669"/>
    <property type="project" value="UniProtKB-KW"/>
</dbReference>
<protein>
    <submittedName>
        <fullName evidence="6">ABC transporter ATP-binding protein</fullName>
    </submittedName>
</protein>
<proteinExistence type="predicted"/>
<dbReference type="AlphaFoldDB" id="A0A5D0ND40"/>
<feature type="domain" description="ABC transporter" evidence="5">
    <location>
        <begin position="58"/>
        <end position="304"/>
    </location>
</feature>
<accession>A0A5D0ND40</accession>
<comment type="caution">
    <text evidence="6">The sequence shown here is derived from an EMBL/GenBank/DDBJ whole genome shotgun (WGS) entry which is preliminary data.</text>
</comment>
<dbReference type="STRING" id="1220554.GCA_001552135_01918"/>
<keyword evidence="7" id="KW-1185">Reference proteome</keyword>
<feature type="region of interest" description="Disordered" evidence="4">
    <location>
        <begin position="1"/>
        <end position="55"/>
    </location>
</feature>
<dbReference type="EMBL" id="VSFG01000008">
    <property type="protein sequence ID" value="TYB42316.1"/>
    <property type="molecule type" value="Genomic_DNA"/>
</dbReference>
<feature type="compositionally biased region" description="Basic and acidic residues" evidence="4">
    <location>
        <begin position="1"/>
        <end position="15"/>
    </location>
</feature>
<dbReference type="InterPro" id="IPR003439">
    <property type="entry name" value="ABC_transporter-like_ATP-bd"/>
</dbReference>
<dbReference type="SUPFAM" id="SSF52540">
    <property type="entry name" value="P-loop containing nucleoside triphosphate hydrolases"/>
    <property type="match status" value="1"/>
</dbReference>
<dbReference type="SMART" id="SM00382">
    <property type="entry name" value="AAA"/>
    <property type="match status" value="1"/>
</dbReference>
<name>A0A5D0ND40_9ACTN</name>
<evidence type="ECO:0000313" key="6">
    <source>
        <dbReference type="EMBL" id="TYB42316.1"/>
    </source>
</evidence>
<dbReference type="Proteomes" id="UP000323380">
    <property type="component" value="Unassembled WGS sequence"/>
</dbReference>
<sequence>MVGDGLRDHAADRPRGAAGRRARPLGPVPRVGPRPARQTRDGPGGRRQPVNAPDVNALEVKDVKVHFGGVYALKGVSLTVPSGMCVGLTGPNGSGKSTLVNAVTGVVDAEGEVRAQGTALQLSRPGRAARLGLRRTYQTPRVHPKLTGIENVCTGHRLMAGRSAGAAMFRRMRAGTAERDRRRDAAAALDRVGGSAAADVTGAVMTYGQRRLVELARVLVARPRVLLLDEPSAGLNDTEVTALRTLIADLAAEGVGVLLIDHRISLLNEVCDRLVVLEEGLKLHEGEPADVWRHDRVRAAYIGELNDAGN</sequence>
<dbReference type="GO" id="GO:0016887">
    <property type="term" value="F:ATP hydrolysis activity"/>
    <property type="evidence" value="ECO:0007669"/>
    <property type="project" value="InterPro"/>
</dbReference>
<gene>
    <name evidence="6" type="ORF">FXF69_31360</name>
</gene>
<keyword evidence="1" id="KW-0813">Transport</keyword>
<evidence type="ECO:0000256" key="2">
    <source>
        <dbReference type="ARBA" id="ARBA00022741"/>
    </source>
</evidence>
<dbReference type="InterPro" id="IPR003593">
    <property type="entry name" value="AAA+_ATPase"/>
</dbReference>
<dbReference type="InterPro" id="IPR051120">
    <property type="entry name" value="ABC_AA/LPS_Transport"/>
</dbReference>
<evidence type="ECO:0000313" key="7">
    <source>
        <dbReference type="Proteomes" id="UP000323380"/>
    </source>
</evidence>
<dbReference type="Gene3D" id="3.40.50.300">
    <property type="entry name" value="P-loop containing nucleotide triphosphate hydrolases"/>
    <property type="match status" value="1"/>
</dbReference>
<dbReference type="InterPro" id="IPR027417">
    <property type="entry name" value="P-loop_NTPase"/>
</dbReference>
<evidence type="ECO:0000256" key="1">
    <source>
        <dbReference type="ARBA" id="ARBA00022448"/>
    </source>
</evidence>
<reference evidence="6 7" key="1">
    <citation type="submission" date="2019-08" db="EMBL/GenBank/DDBJ databases">
        <title>Actinomadura sp. nov. CYP1-5 isolated from mountain soil.</title>
        <authorList>
            <person name="Songsumanus A."/>
            <person name="Kuncharoen N."/>
            <person name="Kudo T."/>
            <person name="Yuki M."/>
            <person name="Igarashi Y."/>
            <person name="Tanasupawat S."/>
        </authorList>
    </citation>
    <scope>NUCLEOTIDE SEQUENCE [LARGE SCALE GENOMIC DNA]</scope>
    <source>
        <strain evidence="6 7">JCM 14158</strain>
    </source>
</reference>
<dbReference type="Pfam" id="PF00005">
    <property type="entry name" value="ABC_tran"/>
    <property type="match status" value="1"/>
</dbReference>
<evidence type="ECO:0000256" key="3">
    <source>
        <dbReference type="ARBA" id="ARBA00022840"/>
    </source>
</evidence>
<dbReference type="PANTHER" id="PTHR45772">
    <property type="entry name" value="CONSERVED COMPONENT OF ABC TRANSPORTER FOR NATURAL AMINO ACIDS-RELATED"/>
    <property type="match status" value="1"/>
</dbReference>
<keyword evidence="3 6" id="KW-0067">ATP-binding</keyword>
<dbReference type="PROSITE" id="PS50893">
    <property type="entry name" value="ABC_TRANSPORTER_2"/>
    <property type="match status" value="1"/>
</dbReference>
<dbReference type="PANTHER" id="PTHR45772:SF1">
    <property type="entry name" value="ABC TRANSPORTER ATP-BINDING PROTEIN"/>
    <property type="match status" value="1"/>
</dbReference>
<organism evidence="6 7">
    <name type="scientific">Actinomadura chibensis</name>
    <dbReference type="NCBI Taxonomy" id="392828"/>
    <lineage>
        <taxon>Bacteria</taxon>
        <taxon>Bacillati</taxon>
        <taxon>Actinomycetota</taxon>
        <taxon>Actinomycetes</taxon>
        <taxon>Streptosporangiales</taxon>
        <taxon>Thermomonosporaceae</taxon>
        <taxon>Actinomadura</taxon>
    </lineage>
</organism>
<evidence type="ECO:0000256" key="4">
    <source>
        <dbReference type="SAM" id="MobiDB-lite"/>
    </source>
</evidence>
<evidence type="ECO:0000259" key="5">
    <source>
        <dbReference type="PROSITE" id="PS50893"/>
    </source>
</evidence>